<feature type="chain" id="PRO_5025592193" evidence="3">
    <location>
        <begin position="19"/>
        <end position="288"/>
    </location>
</feature>
<sequence>MQFYSLALTALTAAAVNAQTAVSGDVYNNIVRYSNFAAAAYANNCPKPPSGSTILKFFNGTATNTQAYLFRDTAAKELVLAFRGTSTPLDLDTDFLFTLTQLTLPGTSCSGCQVHQGFQDAYASIANDVSNTVTSALSSNSGYKLTVTGHSLGGGLASLASTSLAAQGKQLSVYTFGEPRNGNPAFSTYIQRLIPTSRYFRVTHQNDGVPQIPPQLLGFQHHGTEYWESAANGQVSQSNTYICSGQEPTGCSQAQDFGDNPINGAHIQYSNLLLASSLYNVGCGYKFP</sequence>
<dbReference type="EMBL" id="ML996565">
    <property type="protein sequence ID" value="KAF2762867.1"/>
    <property type="molecule type" value="Genomic_DNA"/>
</dbReference>
<reference evidence="5" key="1">
    <citation type="journal article" date="2020" name="Stud. Mycol.">
        <title>101 Dothideomycetes genomes: a test case for predicting lifestyles and emergence of pathogens.</title>
        <authorList>
            <person name="Haridas S."/>
            <person name="Albert R."/>
            <person name="Binder M."/>
            <person name="Bloem J."/>
            <person name="Labutti K."/>
            <person name="Salamov A."/>
            <person name="Andreopoulos B."/>
            <person name="Baker S."/>
            <person name="Barry K."/>
            <person name="Bills G."/>
            <person name="Bluhm B."/>
            <person name="Cannon C."/>
            <person name="Castanera R."/>
            <person name="Culley D."/>
            <person name="Daum C."/>
            <person name="Ezra D."/>
            <person name="Gonzalez J."/>
            <person name="Henrissat B."/>
            <person name="Kuo A."/>
            <person name="Liang C."/>
            <person name="Lipzen A."/>
            <person name="Lutzoni F."/>
            <person name="Magnuson J."/>
            <person name="Mondo S."/>
            <person name="Nolan M."/>
            <person name="Ohm R."/>
            <person name="Pangilinan J."/>
            <person name="Park H.-J."/>
            <person name="Ramirez L."/>
            <person name="Alfaro M."/>
            <person name="Sun H."/>
            <person name="Tritt A."/>
            <person name="Yoshinaga Y."/>
            <person name="Zwiers L.-H."/>
            <person name="Turgeon B."/>
            <person name="Goodwin S."/>
            <person name="Spatafora J."/>
            <person name="Crous P."/>
            <person name="Grigoriev I."/>
        </authorList>
    </citation>
    <scope>NUCLEOTIDE SEQUENCE</scope>
    <source>
        <strain evidence="5">CBS 121739</strain>
    </source>
</reference>
<evidence type="ECO:0000256" key="2">
    <source>
        <dbReference type="ARBA" id="ARBA00022801"/>
    </source>
</evidence>
<dbReference type="RefSeq" id="XP_033605318.1">
    <property type="nucleotide sequence ID" value="XM_033747830.1"/>
</dbReference>
<dbReference type="InterPro" id="IPR002921">
    <property type="entry name" value="Fungal_lipase-type"/>
</dbReference>
<dbReference type="CDD" id="cd00519">
    <property type="entry name" value="Lipase_3"/>
    <property type="match status" value="1"/>
</dbReference>
<dbReference type="SUPFAM" id="SSF53474">
    <property type="entry name" value="alpha/beta-Hydrolases"/>
    <property type="match status" value="1"/>
</dbReference>
<dbReference type="InterPro" id="IPR051299">
    <property type="entry name" value="AB_hydrolase_lip/est"/>
</dbReference>
<proteinExistence type="predicted"/>
<organism evidence="5 6">
    <name type="scientific">Pseudovirgaria hyperparasitica</name>
    <dbReference type="NCBI Taxonomy" id="470096"/>
    <lineage>
        <taxon>Eukaryota</taxon>
        <taxon>Fungi</taxon>
        <taxon>Dikarya</taxon>
        <taxon>Ascomycota</taxon>
        <taxon>Pezizomycotina</taxon>
        <taxon>Dothideomycetes</taxon>
        <taxon>Dothideomycetes incertae sedis</taxon>
        <taxon>Acrospermales</taxon>
        <taxon>Acrospermaceae</taxon>
        <taxon>Pseudovirgaria</taxon>
    </lineage>
</organism>
<dbReference type="OrthoDB" id="426718at2759"/>
<dbReference type="Pfam" id="PF01764">
    <property type="entry name" value="Lipase_3"/>
    <property type="match status" value="1"/>
</dbReference>
<dbReference type="GeneID" id="54488884"/>
<name>A0A6A6WL12_9PEZI</name>
<dbReference type="GO" id="GO:0006629">
    <property type="term" value="P:lipid metabolic process"/>
    <property type="evidence" value="ECO:0007669"/>
    <property type="project" value="InterPro"/>
</dbReference>
<keyword evidence="2 5" id="KW-0378">Hydrolase</keyword>
<feature type="signal peptide" evidence="3">
    <location>
        <begin position="1"/>
        <end position="18"/>
    </location>
</feature>
<evidence type="ECO:0000256" key="3">
    <source>
        <dbReference type="SAM" id="SignalP"/>
    </source>
</evidence>
<keyword evidence="1 3" id="KW-0732">Signal</keyword>
<dbReference type="PANTHER" id="PTHR46640:SF1">
    <property type="entry name" value="FUNGAL LIPASE-LIKE DOMAIN-CONTAINING PROTEIN-RELATED"/>
    <property type="match status" value="1"/>
</dbReference>
<dbReference type="PANTHER" id="PTHR46640">
    <property type="entry name" value="TRIACYLGLYCEROL LIPASE, PUTATIVE (AFU_ORTHOLOGUE AFUA_6G06510)-RELATED"/>
    <property type="match status" value="1"/>
</dbReference>
<dbReference type="Proteomes" id="UP000799437">
    <property type="component" value="Unassembled WGS sequence"/>
</dbReference>
<dbReference type="InterPro" id="IPR029058">
    <property type="entry name" value="AB_hydrolase_fold"/>
</dbReference>
<evidence type="ECO:0000256" key="1">
    <source>
        <dbReference type="ARBA" id="ARBA00022729"/>
    </source>
</evidence>
<protein>
    <submittedName>
        <fullName evidence="5">Alpha/beta-hydrolase</fullName>
    </submittedName>
</protein>
<feature type="domain" description="Fungal lipase-type" evidence="4">
    <location>
        <begin position="79"/>
        <end position="215"/>
    </location>
</feature>
<gene>
    <name evidence="5" type="ORF">EJ05DRAFT_506537</name>
</gene>
<dbReference type="GO" id="GO:0016787">
    <property type="term" value="F:hydrolase activity"/>
    <property type="evidence" value="ECO:0007669"/>
    <property type="project" value="UniProtKB-KW"/>
</dbReference>
<keyword evidence="6" id="KW-1185">Reference proteome</keyword>
<accession>A0A6A6WL12</accession>
<evidence type="ECO:0000313" key="5">
    <source>
        <dbReference type="EMBL" id="KAF2762867.1"/>
    </source>
</evidence>
<evidence type="ECO:0000259" key="4">
    <source>
        <dbReference type="Pfam" id="PF01764"/>
    </source>
</evidence>
<dbReference type="Gene3D" id="3.40.50.1820">
    <property type="entry name" value="alpha/beta hydrolase"/>
    <property type="match status" value="1"/>
</dbReference>
<dbReference type="AlphaFoldDB" id="A0A6A6WL12"/>
<evidence type="ECO:0000313" key="6">
    <source>
        <dbReference type="Proteomes" id="UP000799437"/>
    </source>
</evidence>